<keyword evidence="1" id="KW-1133">Transmembrane helix</keyword>
<feature type="transmembrane region" description="Helical" evidence="1">
    <location>
        <begin position="317"/>
        <end position="334"/>
    </location>
</feature>
<keyword evidence="1" id="KW-0472">Membrane</keyword>
<dbReference type="AlphaFoldDB" id="A0A7Z7KJK8"/>
<evidence type="ECO:0000313" key="3">
    <source>
        <dbReference type="Proteomes" id="UP000248985"/>
    </source>
</evidence>
<reference evidence="2 3" key="1">
    <citation type="submission" date="2018-06" db="EMBL/GenBank/DDBJ databases">
        <authorList>
            <consortium name="Pathogen Informatics"/>
            <person name="Doyle S."/>
        </authorList>
    </citation>
    <scope>NUCLEOTIDE SEQUENCE [LARGE SCALE GENOMIC DNA]</scope>
    <source>
        <strain evidence="2 3">NCTC2665</strain>
    </source>
</reference>
<feature type="transmembrane region" description="Helical" evidence="1">
    <location>
        <begin position="151"/>
        <end position="173"/>
    </location>
</feature>
<gene>
    <name evidence="2" type="ORF">NCTC2665_02062</name>
</gene>
<feature type="transmembrane region" description="Helical" evidence="1">
    <location>
        <begin position="282"/>
        <end position="305"/>
    </location>
</feature>
<protein>
    <submittedName>
        <fullName evidence="2">Uncharacterized protein</fullName>
    </submittedName>
</protein>
<sequence>MHDAMMFSSVSLLWAGLFTLSRRVELAGLRDGQGERVWSGRGGMVLAIGLVVGMTGLLVGSENVVAMVFCGLGLLLLGCSFLLILVMPKASQLSGEVQWRRIVKHRLQHRLSAFRHAGREWWQAMSRPAIAGGTAVARGRVKRHGPSLEPLLFLAIVLLAGVVALSGMLSTLVRLFDPRNGVNTAIAGTALATAWMVLLGLTLWALTVTLILAVIVGQWRPAYRAHVLSAVQATVAGTGAGAAVGICAAVMAPVGCYAVQAAGVARIWDCQTASVDLGVSHILMVSSFFSLFGFMAGSVLGTTSLMAWRGRPAWTRIVYPSVYLTVWGLVLATASPRSILEAISQESVSTGVPDMSLTRDQRFGQAGGDAWRVAVVEMKEAGAWPVAPEAGALWWWSAGVVVLALVYQVRAEVL</sequence>
<accession>A0A7Z7KJK8</accession>
<name>A0A7Z7KJK8_MICLC</name>
<feature type="transmembrane region" description="Helical" evidence="1">
    <location>
        <begin position="185"/>
        <end position="216"/>
    </location>
</feature>
<feature type="transmembrane region" description="Helical" evidence="1">
    <location>
        <begin position="39"/>
        <end position="59"/>
    </location>
</feature>
<evidence type="ECO:0000313" key="2">
    <source>
        <dbReference type="EMBL" id="SQG49511.1"/>
    </source>
</evidence>
<dbReference type="Proteomes" id="UP000248985">
    <property type="component" value="Chromosome 1"/>
</dbReference>
<evidence type="ECO:0000256" key="1">
    <source>
        <dbReference type="SAM" id="Phobius"/>
    </source>
</evidence>
<organism evidence="2 3">
    <name type="scientific">Micrococcus luteus (strain ATCC 4698 / DSM 20030 / JCM 1464 / CCM 169 / CCUG 5858 / IAM 1056 / NBRC 3333 / NCIMB 9278 / NCTC 2665 / VKM Ac-2230)</name>
    <name type="common">Micrococcus lysodeikticus</name>
    <dbReference type="NCBI Taxonomy" id="465515"/>
    <lineage>
        <taxon>Bacteria</taxon>
        <taxon>Bacillati</taxon>
        <taxon>Actinomycetota</taxon>
        <taxon>Actinomycetes</taxon>
        <taxon>Micrococcales</taxon>
        <taxon>Micrococcaceae</taxon>
        <taxon>Micrococcus</taxon>
    </lineage>
</organism>
<feature type="transmembrane region" description="Helical" evidence="1">
    <location>
        <begin position="392"/>
        <end position="409"/>
    </location>
</feature>
<dbReference type="EMBL" id="LS483396">
    <property type="protein sequence ID" value="SQG49511.1"/>
    <property type="molecule type" value="Genomic_DNA"/>
</dbReference>
<feature type="transmembrane region" description="Helical" evidence="1">
    <location>
        <begin position="66"/>
        <end position="87"/>
    </location>
</feature>
<proteinExistence type="predicted"/>
<keyword evidence="1" id="KW-0812">Transmembrane</keyword>